<feature type="transmembrane region" description="Helical" evidence="1">
    <location>
        <begin position="213"/>
        <end position="239"/>
    </location>
</feature>
<dbReference type="EMBL" id="CP002869">
    <property type="protein sequence ID" value="AEI40879.1"/>
    <property type="molecule type" value="Genomic_DNA"/>
</dbReference>
<gene>
    <name evidence="2" type="ordered locus">KNP414_02318</name>
</gene>
<proteinExistence type="predicted"/>
<keyword evidence="1" id="KW-0472">Membrane</keyword>
<feature type="transmembrane region" description="Helical" evidence="1">
    <location>
        <begin position="334"/>
        <end position="352"/>
    </location>
</feature>
<feature type="transmembrane region" description="Helical" evidence="1">
    <location>
        <begin position="183"/>
        <end position="201"/>
    </location>
</feature>
<feature type="transmembrane region" description="Helical" evidence="1">
    <location>
        <begin position="294"/>
        <end position="313"/>
    </location>
</feature>
<dbReference type="RefSeq" id="WP_013916040.1">
    <property type="nucleotide sequence ID" value="NC_015690.1"/>
</dbReference>
<reference evidence="2 3" key="2">
    <citation type="journal article" date="2013" name="Genome Announc.">
        <title>Genome Sequence of Growth-Improving Paenibacillus mucilaginosus Strain KNP414.</title>
        <authorList>
            <person name="Lu J.J."/>
            <person name="Wang J.F."/>
            <person name="Hu X.F."/>
        </authorList>
    </citation>
    <scope>NUCLEOTIDE SEQUENCE [LARGE SCALE GENOMIC DNA]</scope>
    <source>
        <strain evidence="2 3">KNP414</strain>
    </source>
</reference>
<accession>F8F7X5</accession>
<dbReference type="AlphaFoldDB" id="F8F7X5"/>
<feature type="transmembrane region" description="Helical" evidence="1">
    <location>
        <begin position="413"/>
        <end position="432"/>
    </location>
</feature>
<reference evidence="3" key="1">
    <citation type="submission" date="2011-06" db="EMBL/GenBank/DDBJ databases">
        <title>Complete genome sequence of Paenibacillus mucilaginosus KNP414.</title>
        <authorList>
            <person name="Wang J."/>
            <person name="Hu S."/>
            <person name="Hu X."/>
            <person name="Zhang B."/>
            <person name="Dong D."/>
            <person name="Zhang S."/>
            <person name="Zhao K."/>
            <person name="Wu D."/>
        </authorList>
    </citation>
    <scope>NUCLEOTIDE SEQUENCE [LARGE SCALE GENOMIC DNA]</scope>
    <source>
        <strain evidence="3">KNP414</strain>
    </source>
</reference>
<dbReference type="HOGENOM" id="CLU_038679_0_0_9"/>
<keyword evidence="1" id="KW-0812">Transmembrane</keyword>
<evidence type="ECO:0000313" key="3">
    <source>
        <dbReference type="Proteomes" id="UP000006620"/>
    </source>
</evidence>
<sequence>MTLLTRPLNPLNPRSFMELMHPARPYLISLLVAAYAVHVLTGWAWAAALQGWLAVLCYLVSFPAARRMFQVVGSLFIAASLACMAWAGVPWSELPGLMTRNVMLVALLFMLPFVNRAIRLGGYDRNLSRWLNAPSGGMGQLYVRSLAVSYILSLFLFFAALPLLHRVLGRQLRNAGEDTARRFIGISVLRGFGMVAVWSPVEPLVATAVLLTGVSYLALLPWLLAVSLVLFAACCLWALKFRGLPLAPAQEADPSRPPAQPKAHSVPKTLVFLGALVLLIGSAFLLQAALGSTFFAAMTFVLVPFAAGWALLLRRFGRFAALSRRHWKEGADNLRHLLVLFLSFGLFNSVLARTPLLSELSGSVESISGSPLLLFLIILAASLVLPVLGIHPLVVMSLFGIFLQPVMEHVSPLSLAVVMITSTLASSFMGTFNTTVTIMAGLLEVNPYRITLWNLAYGIVFGGIGIAAGLLLL</sequence>
<organism evidence="2 3">
    <name type="scientific">Paenibacillus mucilaginosus (strain KNP414)</name>
    <dbReference type="NCBI Taxonomy" id="1036673"/>
    <lineage>
        <taxon>Bacteria</taxon>
        <taxon>Bacillati</taxon>
        <taxon>Bacillota</taxon>
        <taxon>Bacilli</taxon>
        <taxon>Bacillales</taxon>
        <taxon>Paenibacillaceae</taxon>
        <taxon>Paenibacillus</taxon>
    </lineage>
</organism>
<evidence type="ECO:0000256" key="1">
    <source>
        <dbReference type="SAM" id="Phobius"/>
    </source>
</evidence>
<feature type="transmembrane region" description="Helical" evidence="1">
    <location>
        <begin position="452"/>
        <end position="472"/>
    </location>
</feature>
<name>F8F7X5_PAEMK</name>
<feature type="transmembrane region" description="Helical" evidence="1">
    <location>
        <begin position="26"/>
        <end position="48"/>
    </location>
</feature>
<feature type="transmembrane region" description="Helical" evidence="1">
    <location>
        <begin position="372"/>
        <end position="401"/>
    </location>
</feature>
<feature type="transmembrane region" description="Helical" evidence="1">
    <location>
        <begin position="68"/>
        <end position="89"/>
    </location>
</feature>
<keyword evidence="1" id="KW-1133">Transmembrane helix</keyword>
<feature type="transmembrane region" description="Helical" evidence="1">
    <location>
        <begin position="270"/>
        <end position="288"/>
    </location>
</feature>
<evidence type="ECO:0000313" key="2">
    <source>
        <dbReference type="EMBL" id="AEI40879.1"/>
    </source>
</evidence>
<dbReference type="Proteomes" id="UP000006620">
    <property type="component" value="Chromosome"/>
</dbReference>
<feature type="transmembrane region" description="Helical" evidence="1">
    <location>
        <begin position="101"/>
        <end position="121"/>
    </location>
</feature>
<dbReference type="KEGG" id="pms:KNP414_02318"/>
<feature type="transmembrane region" description="Helical" evidence="1">
    <location>
        <begin position="141"/>
        <end position="163"/>
    </location>
</feature>
<protein>
    <submittedName>
        <fullName evidence="2">Membrane protein, putative</fullName>
    </submittedName>
</protein>
<dbReference type="PATRIC" id="fig|1036673.3.peg.2087"/>